<evidence type="ECO:0000313" key="3">
    <source>
        <dbReference type="Proteomes" id="UP001595947"/>
    </source>
</evidence>
<dbReference type="InterPro" id="IPR004013">
    <property type="entry name" value="PHP_dom"/>
</dbReference>
<evidence type="ECO:0000313" key="2">
    <source>
        <dbReference type="EMBL" id="MFC5062077.1"/>
    </source>
</evidence>
<organism evidence="2 3">
    <name type="scientific">Actinomycetospora atypica</name>
    <dbReference type="NCBI Taxonomy" id="1290095"/>
    <lineage>
        <taxon>Bacteria</taxon>
        <taxon>Bacillati</taxon>
        <taxon>Actinomycetota</taxon>
        <taxon>Actinomycetes</taxon>
        <taxon>Pseudonocardiales</taxon>
        <taxon>Pseudonocardiaceae</taxon>
        <taxon>Actinomycetospora</taxon>
    </lineage>
</organism>
<dbReference type="EMBL" id="JBHSIV010000006">
    <property type="protein sequence ID" value="MFC5062077.1"/>
    <property type="molecule type" value="Genomic_DNA"/>
</dbReference>
<dbReference type="PANTHER" id="PTHR42924:SF3">
    <property type="entry name" value="POLYMERASE_HISTIDINOL PHOSPHATASE N-TERMINAL DOMAIN-CONTAINING PROTEIN"/>
    <property type="match status" value="1"/>
</dbReference>
<dbReference type="CDD" id="cd07438">
    <property type="entry name" value="PHP_HisPPase_AMP"/>
    <property type="match status" value="1"/>
</dbReference>
<dbReference type="SUPFAM" id="SSF89550">
    <property type="entry name" value="PHP domain-like"/>
    <property type="match status" value="1"/>
</dbReference>
<reference evidence="3" key="1">
    <citation type="journal article" date="2019" name="Int. J. Syst. Evol. Microbiol.">
        <title>The Global Catalogue of Microorganisms (GCM) 10K type strain sequencing project: providing services to taxonomists for standard genome sequencing and annotation.</title>
        <authorList>
            <consortium name="The Broad Institute Genomics Platform"/>
            <consortium name="The Broad Institute Genome Sequencing Center for Infectious Disease"/>
            <person name="Wu L."/>
            <person name="Ma J."/>
        </authorList>
    </citation>
    <scope>NUCLEOTIDE SEQUENCE [LARGE SCALE GENOMIC DNA]</scope>
    <source>
        <strain evidence="3">CGMCC 4.7093</strain>
    </source>
</reference>
<dbReference type="InterPro" id="IPR003141">
    <property type="entry name" value="Pol/His_phosphatase_N"/>
</dbReference>
<dbReference type="Gene3D" id="1.10.150.650">
    <property type="match status" value="1"/>
</dbReference>
<dbReference type="SMART" id="SM00481">
    <property type="entry name" value="POLIIIAc"/>
    <property type="match status" value="1"/>
</dbReference>
<dbReference type="Gene3D" id="3.20.20.140">
    <property type="entry name" value="Metal-dependent hydrolases"/>
    <property type="match status" value="1"/>
</dbReference>
<feature type="domain" description="Polymerase/histidinol phosphatase N-terminal" evidence="1">
    <location>
        <begin position="2"/>
        <end position="66"/>
    </location>
</feature>
<dbReference type="RefSeq" id="WP_378035428.1">
    <property type="nucleotide sequence ID" value="NZ_JBHSIV010000006.1"/>
</dbReference>
<name>A0ABV9YK26_9PSEU</name>
<comment type="caution">
    <text evidence="2">The sequence shown here is derived from an EMBL/GenBank/DDBJ whole genome shotgun (WGS) entry which is preliminary data.</text>
</comment>
<protein>
    <submittedName>
        <fullName evidence="2">PHP domain-containing protein</fullName>
    </submittedName>
</protein>
<dbReference type="InterPro" id="IPR016195">
    <property type="entry name" value="Pol/histidinol_Pase-like"/>
</dbReference>
<gene>
    <name evidence="2" type="ORF">ACFPBZ_07665</name>
</gene>
<sequence>MIDLHLHSSASDGTDAPADVVRLAAAAGVTTLALTDHDTTAGWAEAAAAVPPGVRLVRGAEFSTTSPDGRGGEVPAHLLGYLFDPGHPAVLADQQRLRVERRRRIRVMAQRMADAGYGVDPDELESRLDPDAPIGRPHLGRALVELGVVGSVGEAFESLLAKGGRFYEPKADTPIAEAVDTIRAAGGVAVWAHPWARLRGDVIEPEVIADLAERGLAGIEVDHRDHTPADRDRLRGLAGELGLVVTGSSDYHGENKTIPIAAETTAPDQLDALLARATGARVITGGT</sequence>
<dbReference type="InterPro" id="IPR052018">
    <property type="entry name" value="PHP_domain"/>
</dbReference>
<accession>A0ABV9YK26</accession>
<evidence type="ECO:0000259" key="1">
    <source>
        <dbReference type="SMART" id="SM00481"/>
    </source>
</evidence>
<dbReference type="Proteomes" id="UP001595947">
    <property type="component" value="Unassembled WGS sequence"/>
</dbReference>
<dbReference type="PANTHER" id="PTHR42924">
    <property type="entry name" value="EXONUCLEASE"/>
    <property type="match status" value="1"/>
</dbReference>
<proteinExistence type="predicted"/>
<keyword evidence="3" id="KW-1185">Reference proteome</keyword>
<dbReference type="Pfam" id="PF02811">
    <property type="entry name" value="PHP"/>
    <property type="match status" value="1"/>
</dbReference>